<dbReference type="EMBL" id="GDHF01006783">
    <property type="protein sequence ID" value="JAI45531.1"/>
    <property type="molecule type" value="Transcribed_RNA"/>
</dbReference>
<feature type="transmembrane region" description="Helical" evidence="15">
    <location>
        <begin position="459"/>
        <end position="489"/>
    </location>
</feature>
<feature type="domain" description="G-protein coupled receptors family 2 profile 2" evidence="17">
    <location>
        <begin position="284"/>
        <end position="597"/>
    </location>
</feature>
<dbReference type="PRINTS" id="PR00489">
    <property type="entry name" value="FRIZZLED"/>
</dbReference>
<dbReference type="SMART" id="SM00063">
    <property type="entry name" value="FRI"/>
    <property type="match status" value="1"/>
</dbReference>
<reference evidence="22" key="1">
    <citation type="submission" date="2015-06" db="EMBL/GenBank/DDBJ databases">
        <authorList>
            <person name="Hoefler B.C."/>
            <person name="Straight P.D."/>
        </authorList>
    </citation>
    <scope>NUCLEOTIDE SEQUENCE</scope>
</reference>
<dbReference type="PANTHER" id="PTHR11309:SF47">
    <property type="entry name" value="FRIZZLED"/>
    <property type="match status" value="1"/>
</dbReference>
<dbReference type="PROSITE" id="PS50038">
    <property type="entry name" value="FZ"/>
    <property type="match status" value="1"/>
</dbReference>
<evidence type="ECO:0000313" key="21">
    <source>
        <dbReference type="EMBL" id="JAI45531.1"/>
    </source>
</evidence>
<evidence type="ECO:0000313" key="22">
    <source>
        <dbReference type="EMBL" id="JAI51927.1"/>
    </source>
</evidence>
<evidence type="ECO:0000256" key="5">
    <source>
        <dbReference type="ARBA" id="ARBA00022687"/>
    </source>
</evidence>
<dbReference type="CDD" id="cd07458">
    <property type="entry name" value="CRD_FZ1_like"/>
    <property type="match status" value="1"/>
</dbReference>
<feature type="transmembrane region" description="Helical" evidence="15">
    <location>
        <begin position="568"/>
        <end position="590"/>
    </location>
</feature>
<evidence type="ECO:0000256" key="11">
    <source>
        <dbReference type="ARBA" id="ARBA00023170"/>
    </source>
</evidence>
<keyword evidence="8 15" id="KW-1133">Transmembrane helix</keyword>
<evidence type="ECO:0000313" key="18">
    <source>
        <dbReference type="EMBL" id="JAI22422.1"/>
    </source>
</evidence>
<dbReference type="GO" id="GO:0042813">
    <property type="term" value="F:Wnt receptor activity"/>
    <property type="evidence" value="ECO:0007669"/>
    <property type="project" value="TreeGrafter"/>
</dbReference>
<feature type="transmembrane region" description="Helical" evidence="15">
    <location>
        <begin position="320"/>
        <end position="340"/>
    </location>
</feature>
<organism evidence="22">
    <name type="scientific">Bactrocera latifrons</name>
    <name type="common">Malaysian fruit fly</name>
    <name type="synonym">Chaetodacus latifrons</name>
    <dbReference type="NCBI Taxonomy" id="174628"/>
    <lineage>
        <taxon>Eukaryota</taxon>
        <taxon>Metazoa</taxon>
        <taxon>Ecdysozoa</taxon>
        <taxon>Arthropoda</taxon>
        <taxon>Hexapoda</taxon>
        <taxon>Insecta</taxon>
        <taxon>Pterygota</taxon>
        <taxon>Neoptera</taxon>
        <taxon>Endopterygota</taxon>
        <taxon>Diptera</taxon>
        <taxon>Brachycera</taxon>
        <taxon>Muscomorpha</taxon>
        <taxon>Tephritoidea</taxon>
        <taxon>Tephritidae</taxon>
        <taxon>Bactrocera</taxon>
        <taxon>Bactrocera</taxon>
    </lineage>
</organism>
<evidence type="ECO:0000313" key="20">
    <source>
        <dbReference type="EMBL" id="JAI44406.1"/>
    </source>
</evidence>
<dbReference type="PROSITE" id="PS50261">
    <property type="entry name" value="G_PROTEIN_RECEP_F2_4"/>
    <property type="match status" value="1"/>
</dbReference>
<evidence type="ECO:0000256" key="7">
    <source>
        <dbReference type="ARBA" id="ARBA00022729"/>
    </source>
</evidence>
<dbReference type="InterPro" id="IPR000539">
    <property type="entry name" value="Frizzled/Smoothened_7TM"/>
</dbReference>
<protein>
    <submittedName>
        <fullName evidence="22">Frizzled</fullName>
    </submittedName>
</protein>
<evidence type="ECO:0000256" key="2">
    <source>
        <dbReference type="ARBA" id="ARBA00008077"/>
    </source>
</evidence>
<keyword evidence="7" id="KW-0732">Signal</keyword>
<evidence type="ECO:0000259" key="16">
    <source>
        <dbReference type="PROSITE" id="PS50038"/>
    </source>
</evidence>
<evidence type="ECO:0000256" key="4">
    <source>
        <dbReference type="ARBA" id="ARBA00022475"/>
    </source>
</evidence>
<evidence type="ECO:0000256" key="15">
    <source>
        <dbReference type="SAM" id="Phobius"/>
    </source>
</evidence>
<dbReference type="SMART" id="SM01330">
    <property type="entry name" value="Frizzled"/>
    <property type="match status" value="1"/>
</dbReference>
<dbReference type="EMBL" id="GDHF01000387">
    <property type="protein sequence ID" value="JAI51927.1"/>
    <property type="molecule type" value="Transcribed_RNA"/>
</dbReference>
<evidence type="ECO:0000256" key="10">
    <source>
        <dbReference type="ARBA" id="ARBA00023157"/>
    </source>
</evidence>
<keyword evidence="6 15" id="KW-0812">Transmembrane</keyword>
<dbReference type="EMBL" id="GDHF01010435">
    <property type="protein sequence ID" value="JAI41879.1"/>
    <property type="molecule type" value="Transcribed_RNA"/>
</dbReference>
<dbReference type="Pfam" id="PF01392">
    <property type="entry name" value="Fz"/>
    <property type="match status" value="1"/>
</dbReference>
<keyword evidence="4" id="KW-1003">Cell membrane</keyword>
<dbReference type="GO" id="GO:0035567">
    <property type="term" value="P:non-canonical Wnt signaling pathway"/>
    <property type="evidence" value="ECO:0007669"/>
    <property type="project" value="TreeGrafter"/>
</dbReference>
<dbReference type="OrthoDB" id="10053709at2759"/>
<gene>
    <name evidence="22" type="primary">fz_2</name>
    <name evidence="18" type="synonym">fz_0</name>
    <name evidence="21" type="synonym">fz_5</name>
    <name evidence="19" type="synonym">fz_6</name>
    <name evidence="20" type="synonym">fz_7</name>
    <name evidence="22" type="ORF">c3_g1_i1</name>
    <name evidence="21" type="ORF">c3_g1_i12</name>
    <name evidence="20" type="ORF">c3_g1_i3</name>
    <name evidence="18" type="ORF">c3_g1_i5</name>
    <name evidence="19" type="ORF">c3_g1_i9</name>
</gene>
<accession>A0A0K8WLG7</accession>
<dbReference type="GO" id="GO:0060070">
    <property type="term" value="P:canonical Wnt signaling pathway"/>
    <property type="evidence" value="ECO:0007669"/>
    <property type="project" value="TreeGrafter"/>
</dbReference>
<keyword evidence="10 13" id="KW-1015">Disulfide bond</keyword>
<evidence type="ECO:0000256" key="3">
    <source>
        <dbReference type="ARBA" id="ARBA00022473"/>
    </source>
</evidence>
<feature type="domain" description="FZ" evidence="16">
    <location>
        <begin position="91"/>
        <end position="209"/>
    </location>
</feature>
<feature type="disulfide bond" evidence="13">
    <location>
        <begin position="96"/>
        <end position="157"/>
    </location>
</feature>
<evidence type="ECO:0000256" key="9">
    <source>
        <dbReference type="ARBA" id="ARBA00023136"/>
    </source>
</evidence>
<keyword evidence="3" id="KW-0217">Developmental protein</keyword>
<evidence type="ECO:0000259" key="17">
    <source>
        <dbReference type="PROSITE" id="PS50261"/>
    </source>
</evidence>
<evidence type="ECO:0000256" key="13">
    <source>
        <dbReference type="PROSITE-ProRule" id="PRU00090"/>
    </source>
</evidence>
<dbReference type="SUPFAM" id="SSF63501">
    <property type="entry name" value="Frizzled cysteine-rich domain"/>
    <property type="match status" value="1"/>
</dbReference>
<feature type="disulfide bond" evidence="13">
    <location>
        <begin position="104"/>
        <end position="150"/>
    </location>
</feature>
<comment type="similarity">
    <text evidence="2">Belongs to the G-protein coupled receptor Fz/Smo family.</text>
</comment>
<dbReference type="InterPro" id="IPR017981">
    <property type="entry name" value="GPCR_2-like_7TM"/>
</dbReference>
<dbReference type="InterPro" id="IPR015526">
    <property type="entry name" value="Frizzled/SFRP"/>
</dbReference>
<comment type="caution">
    <text evidence="13">Lacks conserved residue(s) required for the propagation of feature annotation.</text>
</comment>
<feature type="transmembrane region" description="Helical" evidence="15">
    <location>
        <begin position="510"/>
        <end position="533"/>
    </location>
</feature>
<dbReference type="Pfam" id="PF01534">
    <property type="entry name" value="Frizzled"/>
    <property type="match status" value="1"/>
</dbReference>
<keyword evidence="11" id="KW-0675">Receptor</keyword>
<evidence type="ECO:0000256" key="12">
    <source>
        <dbReference type="ARBA" id="ARBA00023180"/>
    </source>
</evidence>
<comment type="subcellular location">
    <subcellularLocation>
        <location evidence="1">Cell membrane</location>
        <topology evidence="1">Multi-pass membrane protein</topology>
    </subcellularLocation>
</comment>
<evidence type="ECO:0000256" key="1">
    <source>
        <dbReference type="ARBA" id="ARBA00004651"/>
    </source>
</evidence>
<sequence length="618" mass="69202">MQNSSHIIRNSKSPVYVVKMYAHQSKMPTASRNCNALICAIIVAFTCCRILPTVRAVHRYDQTPVEASPYYRTSASGEMISSSAMTSDAFPHHNRCEPITISICKNIPYNMTIMPNLIGHTKQEEAGLEVHQFAPLVKIGCSADLQLFLCSLYVPVCTILEQPIPPCRSLCESARICETLMKTYNFNWPENLECSKFPISGGEALCVAENTTSSTPTPTRSIPKVTPRKNYADSPHRNIGFVCPVQLKTPQGMGYALKVGGKELRDCGAPCHAMFFPEKERTVLRYWVGSWAAVCVASCLFTVLTFLIDSSRFRYPERAIVFLAVCYLVVGCAYVAGLGAGDSVACREPFPPPVRLGRLQMMSTITQGHRQTTACTVLFMALYFCCMAAFAWWSCLAFAWFLAAGLKWGHEAIENKSHLFHLVAWAIPALQTISVLALAKVEGDILSGVCFVGQLDTHSLGVFLILPLCIYLSIGALFLLAGFVSLFRIRTVMKTDGKRTDKLERLMMRIGFFSGLFILPALGFLGCLFYEYYNFDEWMIQWHRDICKPFSIPCPQLRQDGLESRPIFQIYMAKYLCSMLVGVTSSVWLYSGKTMVSWRNFVERLQGKDPRTRAQAYV</sequence>
<keyword evidence="9 15" id="KW-0472">Membrane</keyword>
<dbReference type="EMBL" id="GDHF01007908">
    <property type="protein sequence ID" value="JAI44406.1"/>
    <property type="molecule type" value="Transcribed_RNA"/>
</dbReference>
<dbReference type="GO" id="GO:0017147">
    <property type="term" value="F:Wnt-protein binding"/>
    <property type="evidence" value="ECO:0007669"/>
    <property type="project" value="TreeGrafter"/>
</dbReference>
<dbReference type="EMBL" id="GDHF01029892">
    <property type="protein sequence ID" value="JAI22422.1"/>
    <property type="molecule type" value="Transcribed_RNA"/>
</dbReference>
<feature type="transmembrane region" description="Helical" evidence="15">
    <location>
        <begin position="380"/>
        <end position="406"/>
    </location>
</feature>
<dbReference type="GO" id="GO:0005886">
    <property type="term" value="C:plasma membrane"/>
    <property type="evidence" value="ECO:0007669"/>
    <property type="project" value="UniProtKB-SubCell"/>
</dbReference>
<feature type="transmembrane region" description="Helical" evidence="15">
    <location>
        <begin position="286"/>
        <end position="308"/>
    </location>
</feature>
<dbReference type="PANTHER" id="PTHR11309">
    <property type="entry name" value="FRIZZLED"/>
    <property type="match status" value="1"/>
</dbReference>
<dbReference type="InterPro" id="IPR036790">
    <property type="entry name" value="Frizzled_dom_sf"/>
</dbReference>
<keyword evidence="12" id="KW-0325">Glycoprotein</keyword>
<evidence type="ECO:0000256" key="14">
    <source>
        <dbReference type="SAM" id="MobiDB-lite"/>
    </source>
</evidence>
<proteinExistence type="inferred from homology"/>
<keyword evidence="5" id="KW-0879">Wnt signaling pathway</keyword>
<dbReference type="FunFam" id="1.10.2000.10:FF:000016">
    <property type="entry name" value="Frizzled"/>
    <property type="match status" value="1"/>
</dbReference>
<dbReference type="Gene3D" id="1.20.1070.10">
    <property type="entry name" value="Rhodopsin 7-helix transmembrane proteins"/>
    <property type="match status" value="1"/>
</dbReference>
<evidence type="ECO:0000256" key="6">
    <source>
        <dbReference type="ARBA" id="ARBA00022692"/>
    </source>
</evidence>
<feature type="region of interest" description="Disordered" evidence="14">
    <location>
        <begin position="210"/>
        <end position="230"/>
    </location>
</feature>
<evidence type="ECO:0000313" key="19">
    <source>
        <dbReference type="EMBL" id="JAI41879.1"/>
    </source>
</evidence>
<dbReference type="AlphaFoldDB" id="A0A0K8WLG7"/>
<dbReference type="Gene3D" id="1.10.2000.10">
    <property type="entry name" value="Frizzled cysteine-rich domain"/>
    <property type="match status" value="1"/>
</dbReference>
<evidence type="ECO:0000256" key="8">
    <source>
        <dbReference type="ARBA" id="ARBA00022989"/>
    </source>
</evidence>
<dbReference type="InterPro" id="IPR020067">
    <property type="entry name" value="Frizzled_dom"/>
</dbReference>
<name>A0A0K8WLG7_BACLA</name>